<evidence type="ECO:0000256" key="7">
    <source>
        <dbReference type="ARBA" id="ARBA00023102"/>
    </source>
</evidence>
<dbReference type="OrthoDB" id="446074at2759"/>
<comment type="subcellular location">
    <subcellularLocation>
        <location evidence="12">Cytoplasm</location>
    </subcellularLocation>
</comment>
<dbReference type="NCBIfam" id="TIGR02129">
    <property type="entry name" value="hisA_euk"/>
    <property type="match status" value="1"/>
</dbReference>
<comment type="catalytic activity">
    <reaction evidence="1 12">
        <text>1-(5-phospho-beta-D-ribosyl)-5-[(5-phospho-beta-D-ribosylamino)methylideneamino]imidazole-4-carboxamide = 5-[(5-phospho-1-deoxy-D-ribulos-1-ylimino)methylamino]-1-(5-phospho-beta-D-ribosyl)imidazole-4-carboxamide</text>
        <dbReference type="Rhea" id="RHEA:15469"/>
        <dbReference type="ChEBI" id="CHEBI:58435"/>
        <dbReference type="ChEBI" id="CHEBI:58525"/>
        <dbReference type="EC" id="5.3.1.16"/>
    </reaction>
</comment>
<dbReference type="EMBL" id="JAAAID010000167">
    <property type="protein sequence ID" value="KAG0021311.1"/>
    <property type="molecule type" value="Genomic_DNA"/>
</dbReference>
<dbReference type="InterPro" id="IPR044524">
    <property type="entry name" value="Isoase_HisA-like"/>
</dbReference>
<dbReference type="InterPro" id="IPR011060">
    <property type="entry name" value="RibuloseP-bd_barrel"/>
</dbReference>
<dbReference type="GO" id="GO:0003949">
    <property type="term" value="F:1-(5-phosphoribosyl)-5-[(5-phosphoribosylamino)methylideneamino]imidazole-4-carboxamide isomerase activity"/>
    <property type="evidence" value="ECO:0007669"/>
    <property type="project" value="UniProtKB-EC"/>
</dbReference>
<evidence type="ECO:0000256" key="6">
    <source>
        <dbReference type="ARBA" id="ARBA00022605"/>
    </source>
</evidence>
<keyword evidence="8 12" id="KW-0413">Isomerase</keyword>
<organism evidence="13 14">
    <name type="scientific">Entomortierella chlamydospora</name>
    <dbReference type="NCBI Taxonomy" id="101097"/>
    <lineage>
        <taxon>Eukaryota</taxon>
        <taxon>Fungi</taxon>
        <taxon>Fungi incertae sedis</taxon>
        <taxon>Mucoromycota</taxon>
        <taxon>Mortierellomycotina</taxon>
        <taxon>Mortierellomycetes</taxon>
        <taxon>Mortierellales</taxon>
        <taxon>Mortierellaceae</taxon>
        <taxon>Entomortierella</taxon>
    </lineage>
</organism>
<dbReference type="InterPro" id="IPR011858">
    <property type="entry name" value="His6/HISN3"/>
</dbReference>
<dbReference type="Proteomes" id="UP000703661">
    <property type="component" value="Unassembled WGS sequence"/>
</dbReference>
<keyword evidence="14" id="KW-1185">Reference proteome</keyword>
<proteinExistence type="inferred from homology"/>
<evidence type="ECO:0000256" key="11">
    <source>
        <dbReference type="RuleBase" id="RU003657"/>
    </source>
</evidence>
<keyword evidence="7 11" id="KW-0368">Histidine biosynthesis</keyword>
<keyword evidence="6 11" id="KW-0028">Amino-acid biosynthesis</keyword>
<evidence type="ECO:0000256" key="5">
    <source>
        <dbReference type="ARBA" id="ARBA00018464"/>
    </source>
</evidence>
<dbReference type="CDD" id="cd04723">
    <property type="entry name" value="HisA_HisF"/>
    <property type="match status" value="1"/>
</dbReference>
<dbReference type="InterPro" id="IPR013785">
    <property type="entry name" value="Aldolase_TIM"/>
</dbReference>
<evidence type="ECO:0000313" key="14">
    <source>
        <dbReference type="Proteomes" id="UP000703661"/>
    </source>
</evidence>
<dbReference type="EC" id="5.3.1.16" evidence="4 12"/>
<dbReference type="Gene3D" id="3.20.20.70">
    <property type="entry name" value="Aldolase class I"/>
    <property type="match status" value="1"/>
</dbReference>
<dbReference type="PANTHER" id="PTHR43090:SF2">
    <property type="entry name" value="1-(5-PHOSPHORIBOSYL)-5-[(5-PHOSPHORIBOSYLAMINO)METHYLIDENEAMINO] IMIDAZOLE-4-CARBOXAMIDE ISOMERASE"/>
    <property type="match status" value="1"/>
</dbReference>
<dbReference type="AlphaFoldDB" id="A0A9P6N2F0"/>
<dbReference type="GO" id="GO:0000105">
    <property type="term" value="P:L-histidine biosynthetic process"/>
    <property type="evidence" value="ECO:0007669"/>
    <property type="project" value="UniProtKB-KW"/>
</dbReference>
<evidence type="ECO:0000256" key="9">
    <source>
        <dbReference type="ARBA" id="ARBA00030547"/>
    </source>
</evidence>
<dbReference type="GO" id="GO:0005737">
    <property type="term" value="C:cytoplasm"/>
    <property type="evidence" value="ECO:0007669"/>
    <property type="project" value="UniProtKB-SubCell"/>
</dbReference>
<accession>A0A9P6N2F0</accession>
<evidence type="ECO:0000256" key="2">
    <source>
        <dbReference type="ARBA" id="ARBA00005133"/>
    </source>
</evidence>
<evidence type="ECO:0000256" key="8">
    <source>
        <dbReference type="ARBA" id="ARBA00023235"/>
    </source>
</evidence>
<comment type="pathway">
    <text evidence="2 12">Amino-acid biosynthesis; L-histidine biosynthesis; L-histidine from 5-phospho-alpha-D-ribose 1-diphosphate: step 4/9.</text>
</comment>
<dbReference type="Pfam" id="PF00977">
    <property type="entry name" value="His_biosynth"/>
    <property type="match status" value="1"/>
</dbReference>
<comment type="similarity">
    <text evidence="3 11">Belongs to the HisA/HisF family.</text>
</comment>
<protein>
    <recommendedName>
        <fullName evidence="5 12">1-(5-phosphoribosyl)-5-[(5-phosphoribosylamino)methylideneamino] imidazole-4-carboxamide isomerase</fullName>
        <ecNumber evidence="4 12">5.3.1.16</ecNumber>
    </recommendedName>
    <alternativeName>
        <fullName evidence="10 12">5-proFAR isomerase</fullName>
    </alternativeName>
    <alternativeName>
        <fullName evidence="9 12">Phosphoribosylformimino-5-aminoimidazole carboxamide ribotide isomerase</fullName>
    </alternativeName>
</protein>
<dbReference type="GO" id="GO:0000162">
    <property type="term" value="P:L-tryptophan biosynthetic process"/>
    <property type="evidence" value="ECO:0007669"/>
    <property type="project" value="TreeGrafter"/>
</dbReference>
<evidence type="ECO:0000256" key="12">
    <source>
        <dbReference type="RuleBase" id="RU364022"/>
    </source>
</evidence>
<name>A0A9P6N2F0_9FUNG</name>
<reference evidence="13" key="1">
    <citation type="journal article" date="2020" name="Fungal Divers.">
        <title>Resolving the Mortierellaceae phylogeny through synthesis of multi-gene phylogenetics and phylogenomics.</title>
        <authorList>
            <person name="Vandepol N."/>
            <person name="Liber J."/>
            <person name="Desiro A."/>
            <person name="Na H."/>
            <person name="Kennedy M."/>
            <person name="Barry K."/>
            <person name="Grigoriev I.V."/>
            <person name="Miller A.N."/>
            <person name="O'Donnell K."/>
            <person name="Stajich J.E."/>
            <person name="Bonito G."/>
        </authorList>
    </citation>
    <scope>NUCLEOTIDE SEQUENCE</scope>
    <source>
        <strain evidence="13">NRRL 2769</strain>
    </source>
</reference>
<evidence type="ECO:0000256" key="1">
    <source>
        <dbReference type="ARBA" id="ARBA00000901"/>
    </source>
</evidence>
<evidence type="ECO:0000313" key="13">
    <source>
        <dbReference type="EMBL" id="KAG0021311.1"/>
    </source>
</evidence>
<comment type="caution">
    <text evidence="13">The sequence shown here is derived from an EMBL/GenBank/DDBJ whole genome shotgun (WGS) entry which is preliminary data.</text>
</comment>
<evidence type="ECO:0000256" key="10">
    <source>
        <dbReference type="ARBA" id="ARBA00031376"/>
    </source>
</evidence>
<gene>
    <name evidence="13" type="primary">HIS6</name>
    <name evidence="13" type="ORF">BGZ80_002680</name>
</gene>
<dbReference type="FunFam" id="3.20.20.70:FF:000110">
    <property type="entry name" value="1-(5-phosphoribosyl)-5-[(5-phosphoribosylamino)methylideneamino] imidazole-4-carboxamide isomerase, chloroplastic"/>
    <property type="match status" value="1"/>
</dbReference>
<evidence type="ECO:0000256" key="4">
    <source>
        <dbReference type="ARBA" id="ARBA00012550"/>
    </source>
</evidence>
<dbReference type="SUPFAM" id="SSF51366">
    <property type="entry name" value="Ribulose-phoshate binding barrel"/>
    <property type="match status" value="1"/>
</dbReference>
<evidence type="ECO:0000256" key="3">
    <source>
        <dbReference type="ARBA" id="ARBA00009667"/>
    </source>
</evidence>
<sequence>MSSRHSTAFRPCIDLHSGRVKQIVGGSLNDKDESQLKTNFVSKEPPSHYAKLYRDNNLTGAHVIKLGPGNDDAAKECLRTWPDGLQIGGGITLDNAQAWIDTGAAKVIVTSYLFPGAKFSLERLQSLCEAVGKDRLVVDVSCRKRGSEWIVAMDKWQTMTDMKVNKESLDLLAQYCSEFLVHAADVEGLCKGIDEELVQALGEWTTIPTTYAGGANALHDLELVNRLSGGKVDLTFGSALDIFGGKTVKFDDCVAWNNAITN</sequence>
<keyword evidence="12" id="KW-0963">Cytoplasm</keyword>
<dbReference type="InterPro" id="IPR006062">
    <property type="entry name" value="His_biosynth"/>
</dbReference>
<dbReference type="PANTHER" id="PTHR43090">
    <property type="entry name" value="1-(5-PHOSPHORIBOSYL)-5-[(5-PHOSPHORIBOSYLAMINO)METHYLIDENEAMINO] IMIDAZOLE-4-CARBOXAMIDE ISOMERASE"/>
    <property type="match status" value="1"/>
</dbReference>